<evidence type="ECO:0000256" key="2">
    <source>
        <dbReference type="SAM" id="Phobius"/>
    </source>
</evidence>
<evidence type="ECO:0000313" key="3">
    <source>
        <dbReference type="EMBL" id="MER5173961.1"/>
    </source>
</evidence>
<organism evidence="3 4">
    <name type="scientific">Thioclava kandeliae</name>
    <dbReference type="NCBI Taxonomy" id="3070818"/>
    <lineage>
        <taxon>Bacteria</taxon>
        <taxon>Pseudomonadati</taxon>
        <taxon>Pseudomonadota</taxon>
        <taxon>Alphaproteobacteria</taxon>
        <taxon>Rhodobacterales</taxon>
        <taxon>Paracoccaceae</taxon>
        <taxon>Thioclava</taxon>
    </lineage>
</organism>
<dbReference type="EMBL" id="JAYWLC010000039">
    <property type="protein sequence ID" value="MER5173961.1"/>
    <property type="molecule type" value="Genomic_DNA"/>
</dbReference>
<comment type="caution">
    <text evidence="3">The sequence shown here is derived from an EMBL/GenBank/DDBJ whole genome shotgun (WGS) entry which is preliminary data.</text>
</comment>
<keyword evidence="2" id="KW-0812">Transmembrane</keyword>
<reference evidence="3 4" key="1">
    <citation type="submission" date="2024-06" db="EMBL/GenBank/DDBJ databases">
        <title>Thioclava kandeliae sp. nov. from a rhizosphere soil sample of Kandelia candel in a mangrove.</title>
        <authorList>
            <person name="Mu T."/>
        </authorList>
    </citation>
    <scope>NUCLEOTIDE SEQUENCE [LARGE SCALE GENOMIC DNA]</scope>
    <source>
        <strain evidence="3 4">CPCC 100088</strain>
    </source>
</reference>
<gene>
    <name evidence="3" type="ORF">VSX56_19595</name>
</gene>
<evidence type="ECO:0000256" key="1">
    <source>
        <dbReference type="SAM" id="MobiDB-lite"/>
    </source>
</evidence>
<proteinExistence type="predicted"/>
<accession>A0ABV1SMX9</accession>
<dbReference type="PANTHER" id="PTHR32309:SF13">
    <property type="entry name" value="FERRIC ENTEROBACTIN TRANSPORT PROTEIN FEPE"/>
    <property type="match status" value="1"/>
</dbReference>
<feature type="region of interest" description="Disordered" evidence="1">
    <location>
        <begin position="1"/>
        <end position="39"/>
    </location>
</feature>
<keyword evidence="4" id="KW-1185">Reference proteome</keyword>
<keyword evidence="2" id="KW-0472">Membrane</keyword>
<dbReference type="Proteomes" id="UP001438953">
    <property type="component" value="Unassembled WGS sequence"/>
</dbReference>
<keyword evidence="2" id="KW-1133">Transmembrane helix</keyword>
<sequence>MNEITKPSSPAAPESKTAKPKASPAQKTPASQPAAQGKQKVAATISRAGLRGRHRLAALSFVIVVVVPVLLASLYLFTRAHDRFVSHVGFSVRSENTSSAMEMLGGLAEISGSSSSDTDILYNFIKSEEMVRAIDAQLDLRDMWSKPGARWWHMGDDPWYAYHKGGTIEDLTAYWGRMVKVYSDSGTGLIDVEAQAFTPEDAHKLTEAIFDESSKMINRLSQIAREDKIRYAREELETSVERLKSARSAMTKFRNENQIVDPQSLIEGQVGLLSSLQEQLAQSLIELDTLRQTTRDDDPRIVQTQRRVQVIQDRIGAERKKLGLSSAVGGSPATADDMTDGAGYANIVGQYESLAVDQQFAEQSYTAAMTSYDAAKAEANRQSRYLAAHIRPSMPEASTAPSRGEIIGLLAIIMGMIWVLLVLIGYALRDRR</sequence>
<protein>
    <submittedName>
        <fullName evidence="3">Capsule biosynthesis protein</fullName>
    </submittedName>
</protein>
<name>A0ABV1SMX9_9RHOB</name>
<dbReference type="InterPro" id="IPR050445">
    <property type="entry name" value="Bact_polysacc_biosynth/exp"/>
</dbReference>
<feature type="compositionally biased region" description="Polar residues" evidence="1">
    <location>
        <begin position="25"/>
        <end position="34"/>
    </location>
</feature>
<evidence type="ECO:0000313" key="4">
    <source>
        <dbReference type="Proteomes" id="UP001438953"/>
    </source>
</evidence>
<feature type="transmembrane region" description="Helical" evidence="2">
    <location>
        <begin position="56"/>
        <end position="77"/>
    </location>
</feature>
<dbReference type="RefSeq" id="WP_350939251.1">
    <property type="nucleotide sequence ID" value="NZ_JAYWLC010000039.1"/>
</dbReference>
<feature type="transmembrane region" description="Helical" evidence="2">
    <location>
        <begin position="406"/>
        <end position="428"/>
    </location>
</feature>
<dbReference type="PANTHER" id="PTHR32309">
    <property type="entry name" value="TYROSINE-PROTEIN KINASE"/>
    <property type="match status" value="1"/>
</dbReference>